<protein>
    <recommendedName>
        <fullName evidence="3">Prefoldin subunit 3</fullName>
    </recommendedName>
</protein>
<proteinExistence type="inferred from homology"/>
<comment type="similarity">
    <text evidence="1 3">Belongs to the prefoldin subunit alpha family.</text>
</comment>
<comment type="subunit">
    <text evidence="3">Heterohexamer of two PFD-alpha type and four PFD-beta type subunits.</text>
</comment>
<keyword evidence="2 3" id="KW-0143">Chaperone</keyword>
<comment type="caution">
    <text evidence="5">The sequence shown here is derived from an EMBL/GenBank/DDBJ whole genome shotgun (WGS) entry which is preliminary data.</text>
</comment>
<evidence type="ECO:0000256" key="4">
    <source>
        <dbReference type="SAM" id="Coils"/>
    </source>
</evidence>
<dbReference type="Proteomes" id="UP001281761">
    <property type="component" value="Unassembled WGS sequence"/>
</dbReference>
<comment type="function">
    <text evidence="3">Binds specifically to cytosolic chaperonin (c-CPN) and transfers target proteins to it. Binds to nascent polypeptide chain and promotes folding in an environment in which there are many competing pathways for nonnative proteins.</text>
</comment>
<dbReference type="InterPro" id="IPR004127">
    <property type="entry name" value="Prefoldin_subunit_alpha"/>
</dbReference>
<sequence length="220" mass="24922">MAQSASLNISSEPQTQTQGGIAHSIEVIFDMPSCVKRSEPNPRGIPSAPFVTDIPQFLQTRKVEAVIEAINDLYGKYKFMERSLVARRDNLEKKIPDIKNTLSALQHLIDKAESAEPHDVDFMLHDNVYTQATIQKTKTVGLWLGANVMVEYTYTESKDLLERNLENAKTTLAAVKEDLAYLREQSTIAEVSIARFFNFDVKQRRLSKQQEGTETTEKKE</sequence>
<dbReference type="EMBL" id="JARBJD010000002">
    <property type="protein sequence ID" value="KAK2964689.1"/>
    <property type="molecule type" value="Genomic_DNA"/>
</dbReference>
<dbReference type="Gene3D" id="1.10.287.370">
    <property type="match status" value="1"/>
</dbReference>
<reference evidence="5 6" key="1">
    <citation type="journal article" date="2022" name="bioRxiv">
        <title>Genomics of Preaxostyla Flagellates Illuminates Evolutionary Transitions and the Path Towards Mitochondrial Loss.</title>
        <authorList>
            <person name="Novak L.V.F."/>
            <person name="Treitli S.C."/>
            <person name="Pyrih J."/>
            <person name="Halakuc P."/>
            <person name="Pipaliya S.V."/>
            <person name="Vacek V."/>
            <person name="Brzon O."/>
            <person name="Soukal P."/>
            <person name="Eme L."/>
            <person name="Dacks J.B."/>
            <person name="Karnkowska A."/>
            <person name="Elias M."/>
            <person name="Hampl V."/>
        </authorList>
    </citation>
    <scope>NUCLEOTIDE SEQUENCE [LARGE SCALE GENOMIC DNA]</scope>
    <source>
        <strain evidence="5">NAU3</strain>
        <tissue evidence="5">Gut</tissue>
    </source>
</reference>
<dbReference type="Pfam" id="PF02996">
    <property type="entry name" value="Prefoldin"/>
    <property type="match status" value="1"/>
</dbReference>
<evidence type="ECO:0000313" key="6">
    <source>
        <dbReference type="Proteomes" id="UP001281761"/>
    </source>
</evidence>
<dbReference type="CDD" id="cd23156">
    <property type="entry name" value="Prefoldin_3"/>
    <property type="match status" value="1"/>
</dbReference>
<evidence type="ECO:0000256" key="2">
    <source>
        <dbReference type="ARBA" id="ARBA00023186"/>
    </source>
</evidence>
<name>A0ABQ9YLR1_9EUKA</name>
<dbReference type="PIRSF" id="PIRSF016396">
    <property type="entry name" value="Prefoldin_subunit_3"/>
    <property type="match status" value="1"/>
</dbReference>
<keyword evidence="6" id="KW-1185">Reference proteome</keyword>
<evidence type="ECO:0000313" key="5">
    <source>
        <dbReference type="EMBL" id="KAK2964689.1"/>
    </source>
</evidence>
<gene>
    <name evidence="5" type="ORF">BLNAU_606</name>
</gene>
<evidence type="ECO:0000256" key="3">
    <source>
        <dbReference type="PIRNR" id="PIRNR016396"/>
    </source>
</evidence>
<dbReference type="PANTHER" id="PTHR12409">
    <property type="entry name" value="PREFOLDIN SUBUNIT 3"/>
    <property type="match status" value="1"/>
</dbReference>
<accession>A0ABQ9YLR1</accession>
<dbReference type="PANTHER" id="PTHR12409:SF0">
    <property type="entry name" value="PREFOLDIN SUBUNIT 3"/>
    <property type="match status" value="1"/>
</dbReference>
<dbReference type="SUPFAM" id="SSF46579">
    <property type="entry name" value="Prefoldin"/>
    <property type="match status" value="1"/>
</dbReference>
<dbReference type="InterPro" id="IPR009053">
    <property type="entry name" value="Prefoldin"/>
</dbReference>
<dbReference type="InterPro" id="IPR016655">
    <property type="entry name" value="PFD3"/>
</dbReference>
<keyword evidence="4" id="KW-0175">Coiled coil</keyword>
<organism evidence="5 6">
    <name type="scientific">Blattamonas nauphoetae</name>
    <dbReference type="NCBI Taxonomy" id="2049346"/>
    <lineage>
        <taxon>Eukaryota</taxon>
        <taxon>Metamonada</taxon>
        <taxon>Preaxostyla</taxon>
        <taxon>Oxymonadida</taxon>
        <taxon>Blattamonas</taxon>
    </lineage>
</organism>
<evidence type="ECO:0000256" key="1">
    <source>
        <dbReference type="ARBA" id="ARBA00010048"/>
    </source>
</evidence>
<feature type="coiled-coil region" evidence="4">
    <location>
        <begin position="158"/>
        <end position="185"/>
    </location>
</feature>